<comment type="caution">
    <text evidence="7">The sequence shown here is derived from an EMBL/GenBank/DDBJ whole genome shotgun (WGS) entry which is preliminary data.</text>
</comment>
<comment type="subcellular location">
    <subcellularLocation>
        <location evidence="1">Membrane</location>
        <topology evidence="1">Single-pass type IV membrane protein</topology>
    </subcellularLocation>
</comment>
<protein>
    <recommendedName>
        <fullName evidence="6">Sec20 C-terminal domain-containing protein</fullName>
    </recommendedName>
</protein>
<evidence type="ECO:0000256" key="5">
    <source>
        <dbReference type="ARBA" id="ARBA00023136"/>
    </source>
</evidence>
<keyword evidence="4" id="KW-1133">Transmembrane helix</keyword>
<dbReference type="AlphaFoldDB" id="A0AAN6HZP6"/>
<dbReference type="Pfam" id="PF03908">
    <property type="entry name" value="Sec20"/>
    <property type="match status" value="1"/>
</dbReference>
<evidence type="ECO:0000256" key="3">
    <source>
        <dbReference type="ARBA" id="ARBA00022692"/>
    </source>
</evidence>
<organism evidence="7 10">
    <name type="scientific">Ogataea haglerorum</name>
    <dbReference type="NCBI Taxonomy" id="1937702"/>
    <lineage>
        <taxon>Eukaryota</taxon>
        <taxon>Fungi</taxon>
        <taxon>Dikarya</taxon>
        <taxon>Ascomycota</taxon>
        <taxon>Saccharomycotina</taxon>
        <taxon>Pichiomycetes</taxon>
        <taxon>Pichiales</taxon>
        <taxon>Pichiaceae</taxon>
        <taxon>Ogataea</taxon>
    </lineage>
</organism>
<gene>
    <name evidence="7" type="ORF">KL933_003290</name>
    <name evidence="8" type="ORF">KL946_002980</name>
</gene>
<dbReference type="Proteomes" id="UP000738402">
    <property type="component" value="Unassembled WGS sequence"/>
</dbReference>
<keyword evidence="5" id="KW-0472">Membrane</keyword>
<evidence type="ECO:0000256" key="4">
    <source>
        <dbReference type="ARBA" id="ARBA00022989"/>
    </source>
</evidence>
<evidence type="ECO:0000256" key="1">
    <source>
        <dbReference type="ARBA" id="ARBA00004211"/>
    </source>
</evidence>
<sequence>MGLDLNRDLHDFQHWLNELQTSMYEFKHLKITNDTDLEFVRLSTQTKTTELYEKLEELENVISVKLDCVSGDAQKDIEYQFALLKERFFDVRVDFRELLLSSKSWTVQEEEVQNDELTNEPILDDHNLEKLTKEEQLLNKNSLLTNKLQSVNQLLQSSLLASEMNISDLAHSTNSLTDLSNKYSYFTDVLQKIQLWN</sequence>
<dbReference type="Proteomes" id="UP000697297">
    <property type="component" value="Unassembled WGS sequence"/>
</dbReference>
<evidence type="ECO:0000313" key="8">
    <source>
        <dbReference type="EMBL" id="KAG7765113.1"/>
    </source>
</evidence>
<keyword evidence="9" id="KW-1185">Reference proteome</keyword>
<feature type="domain" description="Sec20 C-terminal" evidence="6">
    <location>
        <begin position="140"/>
        <end position="192"/>
    </location>
</feature>
<proteinExistence type="predicted"/>
<evidence type="ECO:0000313" key="10">
    <source>
        <dbReference type="Proteomes" id="UP000738402"/>
    </source>
</evidence>
<evidence type="ECO:0000313" key="9">
    <source>
        <dbReference type="Proteomes" id="UP000697297"/>
    </source>
</evidence>
<keyword evidence="2" id="KW-0813">Transport</keyword>
<name>A0AAN6HZP6_9ASCO</name>
<dbReference type="EMBL" id="JAHLUN010000007">
    <property type="protein sequence ID" value="KAG7765113.1"/>
    <property type="molecule type" value="Genomic_DNA"/>
</dbReference>
<evidence type="ECO:0000259" key="6">
    <source>
        <dbReference type="Pfam" id="PF03908"/>
    </source>
</evidence>
<evidence type="ECO:0000256" key="2">
    <source>
        <dbReference type="ARBA" id="ARBA00022448"/>
    </source>
</evidence>
<accession>A0AAN6HZP6</accession>
<keyword evidence="3" id="KW-0812">Transmembrane</keyword>
<reference evidence="7 9" key="1">
    <citation type="journal article" date="2021" name="G3 (Bethesda)">
        <title>Genomic diversity, chromosomal rearrangements, and interspecies hybridization in the ogataea polymorpha species complex.</title>
        <authorList>
            <person name="Hanson S.J."/>
            <person name="Cinneide E.O."/>
            <person name="Salzberg L.I."/>
            <person name="Wolfe K.H."/>
            <person name="McGowan J."/>
            <person name="Fitzpatrick D.A."/>
            <person name="Matlin K."/>
        </authorList>
    </citation>
    <scope>NUCLEOTIDE SEQUENCE</scope>
    <source>
        <strain evidence="8">81-436-3</strain>
        <strain evidence="7">83-405-1</strain>
    </source>
</reference>
<dbReference type="InterPro" id="IPR056173">
    <property type="entry name" value="Sec20_C"/>
</dbReference>
<dbReference type="GO" id="GO:0016020">
    <property type="term" value="C:membrane"/>
    <property type="evidence" value="ECO:0007669"/>
    <property type="project" value="UniProtKB-SubCell"/>
</dbReference>
<dbReference type="EMBL" id="JAHLUH010000009">
    <property type="protein sequence ID" value="KAG7726359.1"/>
    <property type="molecule type" value="Genomic_DNA"/>
</dbReference>
<evidence type="ECO:0000313" key="7">
    <source>
        <dbReference type="EMBL" id="KAG7726359.1"/>
    </source>
</evidence>